<dbReference type="Pfam" id="PF02866">
    <property type="entry name" value="Ldh_1_C"/>
    <property type="match status" value="1"/>
</dbReference>
<reference evidence="12 13" key="1">
    <citation type="submission" date="2019-02" db="EMBL/GenBank/DDBJ databases">
        <authorList>
            <person name="Goldberg S.R."/>
            <person name="Haltli B.A."/>
            <person name="Correa H."/>
            <person name="Russell K.G."/>
        </authorList>
    </citation>
    <scope>NUCLEOTIDE SEQUENCE [LARGE SCALE GENOMIC DNA]</scope>
    <source>
        <strain evidence="12 13">JCM 16186</strain>
    </source>
</reference>
<dbReference type="InterPro" id="IPR036291">
    <property type="entry name" value="NAD(P)-bd_dom_sf"/>
</dbReference>
<evidence type="ECO:0000256" key="1">
    <source>
        <dbReference type="ARBA" id="ARBA00004843"/>
    </source>
</evidence>
<dbReference type="Gene3D" id="3.40.50.720">
    <property type="entry name" value="NAD(P)-binding Rossmann-like Domain"/>
    <property type="match status" value="1"/>
</dbReference>
<dbReference type="PROSITE" id="PS00064">
    <property type="entry name" value="L_LDH"/>
    <property type="match status" value="1"/>
</dbReference>
<gene>
    <name evidence="12" type="ORF">E1163_09105</name>
</gene>
<dbReference type="PANTHER" id="PTHR43128">
    <property type="entry name" value="L-2-HYDROXYCARBOXYLATE DEHYDROGENASE (NAD(P)(+))"/>
    <property type="match status" value="1"/>
</dbReference>
<keyword evidence="4 8" id="KW-0560">Oxidoreductase</keyword>
<proteinExistence type="inferred from homology"/>
<dbReference type="InterPro" id="IPR001236">
    <property type="entry name" value="Lactate/malate_DH_N"/>
</dbReference>
<evidence type="ECO:0000256" key="4">
    <source>
        <dbReference type="ARBA" id="ARBA00023002"/>
    </source>
</evidence>
<comment type="similarity">
    <text evidence="2">Belongs to the LDH/MDH superfamily. LDH family.</text>
</comment>
<comment type="pathway">
    <text evidence="1">Fermentation; pyruvate fermentation to lactate; (S)-lactate from pyruvate: step 1/1.</text>
</comment>
<dbReference type="PRINTS" id="PR00086">
    <property type="entry name" value="LLDHDRGNASE"/>
</dbReference>
<dbReference type="Pfam" id="PF00056">
    <property type="entry name" value="Ldh_1_N"/>
    <property type="match status" value="1"/>
</dbReference>
<protein>
    <recommendedName>
        <fullName evidence="3 7">L-lactate dehydrogenase</fullName>
        <ecNumber evidence="3 7">1.1.1.27</ecNumber>
    </recommendedName>
</protein>
<evidence type="ECO:0000259" key="11">
    <source>
        <dbReference type="Pfam" id="PF02866"/>
    </source>
</evidence>
<organism evidence="12 13">
    <name type="scientific">Fulvivirga kasyanovii</name>
    <dbReference type="NCBI Taxonomy" id="396812"/>
    <lineage>
        <taxon>Bacteria</taxon>
        <taxon>Pseudomonadati</taxon>
        <taxon>Bacteroidota</taxon>
        <taxon>Cytophagia</taxon>
        <taxon>Cytophagales</taxon>
        <taxon>Fulvivirgaceae</taxon>
        <taxon>Fulvivirga</taxon>
    </lineage>
</organism>
<evidence type="ECO:0000256" key="3">
    <source>
        <dbReference type="ARBA" id="ARBA00012967"/>
    </source>
</evidence>
<name>A0ABW9RLY9_9BACT</name>
<dbReference type="InterPro" id="IPR015955">
    <property type="entry name" value="Lactate_DH/Glyco_Ohase_4_C"/>
</dbReference>
<evidence type="ECO:0000259" key="10">
    <source>
        <dbReference type="Pfam" id="PF00056"/>
    </source>
</evidence>
<evidence type="ECO:0000256" key="9">
    <source>
        <dbReference type="SAM" id="Phobius"/>
    </source>
</evidence>
<dbReference type="GO" id="GO:0004459">
    <property type="term" value="F:L-lactate dehydrogenase (NAD+) activity"/>
    <property type="evidence" value="ECO:0007669"/>
    <property type="project" value="UniProtKB-EC"/>
</dbReference>
<evidence type="ECO:0000313" key="12">
    <source>
        <dbReference type="EMBL" id="MTI25097.1"/>
    </source>
</evidence>
<dbReference type="SUPFAM" id="SSF56327">
    <property type="entry name" value="LDH C-terminal domain-like"/>
    <property type="match status" value="1"/>
</dbReference>
<accession>A0ABW9RLY9</accession>
<dbReference type="InterPro" id="IPR001557">
    <property type="entry name" value="L-lactate/malate_DH"/>
</dbReference>
<feature type="transmembrane region" description="Helical" evidence="9">
    <location>
        <begin position="7"/>
        <end position="28"/>
    </location>
</feature>
<keyword evidence="9" id="KW-1133">Transmembrane helix</keyword>
<dbReference type="PANTHER" id="PTHR43128:SF16">
    <property type="entry name" value="L-LACTATE DEHYDROGENASE"/>
    <property type="match status" value="1"/>
</dbReference>
<evidence type="ECO:0000256" key="7">
    <source>
        <dbReference type="NCBIfam" id="TIGR01771"/>
    </source>
</evidence>
<evidence type="ECO:0000256" key="8">
    <source>
        <dbReference type="RuleBase" id="RU003369"/>
    </source>
</evidence>
<evidence type="ECO:0000256" key="2">
    <source>
        <dbReference type="ARBA" id="ARBA00006054"/>
    </source>
</evidence>
<keyword evidence="5" id="KW-0520">NAD</keyword>
<dbReference type="EMBL" id="SMLW01000484">
    <property type="protein sequence ID" value="MTI25097.1"/>
    <property type="molecule type" value="Genomic_DNA"/>
</dbReference>
<dbReference type="RefSeq" id="WP_155171132.1">
    <property type="nucleotide sequence ID" value="NZ_BAAAFL010000053.1"/>
</dbReference>
<evidence type="ECO:0000313" key="13">
    <source>
        <dbReference type="Proteomes" id="UP000798808"/>
    </source>
</evidence>
<keyword evidence="9" id="KW-0812">Transmembrane</keyword>
<dbReference type="NCBIfam" id="TIGR01771">
    <property type="entry name" value="L-LDH-NAD"/>
    <property type="match status" value="1"/>
</dbReference>
<dbReference type="SUPFAM" id="SSF51735">
    <property type="entry name" value="NAD(P)-binding Rossmann-fold domains"/>
    <property type="match status" value="1"/>
</dbReference>
<dbReference type="EC" id="1.1.1.27" evidence="3 7"/>
<dbReference type="Gene3D" id="3.90.110.10">
    <property type="entry name" value="Lactate dehydrogenase/glycoside hydrolase, family 4, C-terminal"/>
    <property type="match status" value="1"/>
</dbReference>
<feature type="domain" description="Lactate/malate dehydrogenase N-terminal" evidence="10">
    <location>
        <begin position="7"/>
        <end position="141"/>
    </location>
</feature>
<dbReference type="InterPro" id="IPR011304">
    <property type="entry name" value="L-lactate_DH"/>
</dbReference>
<keyword evidence="9" id="KW-0472">Membrane</keyword>
<sequence>MASRKSIGIIGMGWVGSSVAISILHAGIANELLLHDIKTEIAEGEAMDLSHGSSFYPTARVRAASIDDMMNTDAIVIAAGRGGKPGETRLQLLNENVIIARDIALKLKNYQGIVVVVSNPVDVLTYFIQKFSGLPEARVIGTGTMLDTARLKEILGKTLDLDPRSVHAQVVGEHGDSEVVLWSGATVGGKELRSWPGWSQKKETLITEQVRTAAQEIIKRKGATNHAIGLVTATLLKWILRGERRIITLSRVQPDASGLGNVAISLPTIVGTDGATEILIPRMSDAEHEKLNASVEVIRKAIASVDQD</sequence>
<dbReference type="InterPro" id="IPR022383">
    <property type="entry name" value="Lactate/malate_DH_C"/>
</dbReference>
<evidence type="ECO:0000256" key="5">
    <source>
        <dbReference type="ARBA" id="ARBA00023027"/>
    </source>
</evidence>
<dbReference type="Proteomes" id="UP000798808">
    <property type="component" value="Unassembled WGS sequence"/>
</dbReference>
<keyword evidence="13" id="KW-1185">Reference proteome</keyword>
<comment type="caution">
    <text evidence="12">The sequence shown here is derived from an EMBL/GenBank/DDBJ whole genome shotgun (WGS) entry which is preliminary data.</text>
</comment>
<evidence type="ECO:0000256" key="6">
    <source>
        <dbReference type="ARBA" id="ARBA00049258"/>
    </source>
</evidence>
<comment type="catalytic activity">
    <reaction evidence="6">
        <text>(S)-lactate + NAD(+) = pyruvate + NADH + H(+)</text>
        <dbReference type="Rhea" id="RHEA:23444"/>
        <dbReference type="ChEBI" id="CHEBI:15361"/>
        <dbReference type="ChEBI" id="CHEBI:15378"/>
        <dbReference type="ChEBI" id="CHEBI:16651"/>
        <dbReference type="ChEBI" id="CHEBI:57540"/>
        <dbReference type="ChEBI" id="CHEBI:57945"/>
        <dbReference type="EC" id="1.1.1.27"/>
    </reaction>
</comment>
<feature type="domain" description="Lactate/malate dehydrogenase C-terminal" evidence="11">
    <location>
        <begin position="144"/>
        <end position="305"/>
    </location>
</feature>
<dbReference type="InterPro" id="IPR018177">
    <property type="entry name" value="L-lactate_DH_AS"/>
</dbReference>
<dbReference type="PIRSF" id="PIRSF000102">
    <property type="entry name" value="Lac_mal_DH"/>
    <property type="match status" value="1"/>
</dbReference>